<evidence type="ECO:0000256" key="13">
    <source>
        <dbReference type="ARBA" id="ARBA00026054"/>
    </source>
</evidence>
<dbReference type="PANTHER" id="PTHR33445:SF1">
    <property type="entry name" value="ATP SYNTHASE SUBUNIT B"/>
    <property type="match status" value="1"/>
</dbReference>
<comment type="function">
    <text evidence="12">Component of the F(0) channel, it forms part of the peripheral stalk, linking F(1) to F(0). The b'-subunit is a diverged and duplicated form of b found in plants and photosynthetic bacteria.</text>
</comment>
<keyword evidence="10 15" id="KW-0066">ATP synthesis</keyword>
<dbReference type="GO" id="GO:0012505">
    <property type="term" value="C:endomembrane system"/>
    <property type="evidence" value="ECO:0007669"/>
    <property type="project" value="UniProtKB-SubCell"/>
</dbReference>
<evidence type="ECO:0000256" key="2">
    <source>
        <dbReference type="ARBA" id="ARBA00022448"/>
    </source>
</evidence>
<keyword evidence="8 15" id="KW-0406">Ion transport</keyword>
<proteinExistence type="inferred from homology"/>
<dbReference type="NCBIfam" id="TIGR01144">
    <property type="entry name" value="ATP_synt_b"/>
    <property type="match status" value="1"/>
</dbReference>
<comment type="subunit">
    <text evidence="13">F-type ATPases have 2 components, F(1) - the catalytic core - and F(0) - the membrane proton channel. F(1) has five subunits: alpha(3), beta(3), gamma(1), delta(1), epsilon(1). F(0) has four main subunits: a(1), b(2) and c(10-14). The alpha and beta chains form an alternating ring which encloses part of the gamma chain. F(1) is attached to F(0) by a central stalk formed by the gamma and epsilon chains, while a peripheral stalk is formed by the delta and b chains.</text>
</comment>
<evidence type="ECO:0000256" key="4">
    <source>
        <dbReference type="ARBA" id="ARBA00022547"/>
    </source>
</evidence>
<evidence type="ECO:0000256" key="14">
    <source>
        <dbReference type="ARBA" id="ARBA00037847"/>
    </source>
</evidence>
<dbReference type="GO" id="GO:0046961">
    <property type="term" value="F:proton-transporting ATPase activity, rotational mechanism"/>
    <property type="evidence" value="ECO:0007669"/>
    <property type="project" value="TreeGrafter"/>
</dbReference>
<dbReference type="Proteomes" id="UP000478417">
    <property type="component" value="Unassembled WGS sequence"/>
</dbReference>
<keyword evidence="3 15" id="KW-1003">Cell membrane</keyword>
<evidence type="ECO:0000256" key="9">
    <source>
        <dbReference type="ARBA" id="ARBA00023136"/>
    </source>
</evidence>
<keyword evidence="4 15" id="KW-0138">CF(0)</keyword>
<evidence type="ECO:0000256" key="8">
    <source>
        <dbReference type="ARBA" id="ARBA00023065"/>
    </source>
</evidence>
<evidence type="ECO:0000256" key="5">
    <source>
        <dbReference type="ARBA" id="ARBA00022692"/>
    </source>
</evidence>
<feature type="region of interest" description="Disordered" evidence="17">
    <location>
        <begin position="168"/>
        <end position="188"/>
    </location>
</feature>
<reference evidence="18 19" key="1">
    <citation type="submission" date="2020-02" db="EMBL/GenBank/DDBJ databases">
        <title>Albibacoteraceae fam. nov., the first described family within the subdivision 4 Verrucomicrobia.</title>
        <authorList>
            <person name="Xi F."/>
        </authorList>
    </citation>
    <scope>NUCLEOTIDE SEQUENCE [LARGE SCALE GENOMIC DNA]</scope>
    <source>
        <strain evidence="18 19">CK1056</strain>
    </source>
</reference>
<evidence type="ECO:0000256" key="10">
    <source>
        <dbReference type="ARBA" id="ARBA00023310"/>
    </source>
</evidence>
<dbReference type="HAMAP" id="MF_01398">
    <property type="entry name" value="ATP_synth_b_bprime"/>
    <property type="match status" value="1"/>
</dbReference>
<dbReference type="GO" id="GO:0046933">
    <property type="term" value="F:proton-transporting ATP synthase activity, rotational mechanism"/>
    <property type="evidence" value="ECO:0007669"/>
    <property type="project" value="UniProtKB-UniRule"/>
</dbReference>
<keyword evidence="5 15" id="KW-0812">Transmembrane</keyword>
<comment type="subcellular location">
    <subcellularLocation>
        <location evidence="15">Cell membrane</location>
        <topology evidence="15">Single-pass membrane protein</topology>
    </subcellularLocation>
    <subcellularLocation>
        <location evidence="14">Endomembrane system</location>
        <topology evidence="14">Single-pass membrane protein</topology>
    </subcellularLocation>
</comment>
<dbReference type="InterPro" id="IPR005864">
    <property type="entry name" value="ATP_synth_F0_bsu_bac"/>
</dbReference>
<dbReference type="InterPro" id="IPR050059">
    <property type="entry name" value="ATP_synthase_B_chain"/>
</dbReference>
<dbReference type="RefSeq" id="WP_163963845.1">
    <property type="nucleotide sequence ID" value="NZ_JAAGNX010000002.1"/>
</dbReference>
<organism evidence="18 19">
    <name type="scientific">Oceanipulchritudo coccoides</name>
    <dbReference type="NCBI Taxonomy" id="2706888"/>
    <lineage>
        <taxon>Bacteria</taxon>
        <taxon>Pseudomonadati</taxon>
        <taxon>Verrucomicrobiota</taxon>
        <taxon>Opitutia</taxon>
        <taxon>Puniceicoccales</taxon>
        <taxon>Oceanipulchritudinaceae</taxon>
        <taxon>Oceanipulchritudo</taxon>
    </lineage>
</organism>
<evidence type="ECO:0000256" key="11">
    <source>
        <dbReference type="ARBA" id="ARBA00025198"/>
    </source>
</evidence>
<keyword evidence="2 15" id="KW-0813">Transport</keyword>
<dbReference type="InterPro" id="IPR002146">
    <property type="entry name" value="ATP_synth_b/b'su_bac/chlpt"/>
</dbReference>
<protein>
    <recommendedName>
        <fullName evidence="15">ATP synthase subunit b</fullName>
    </recommendedName>
    <alternativeName>
        <fullName evidence="15">ATP synthase F(0) sector subunit b</fullName>
    </alternativeName>
    <alternativeName>
        <fullName evidence="15">ATPase subunit I</fullName>
    </alternativeName>
    <alternativeName>
        <fullName evidence="15">F-type ATPase subunit b</fullName>
        <shortName evidence="15">F-ATPase subunit b</shortName>
    </alternativeName>
</protein>
<dbReference type="GO" id="GO:0005886">
    <property type="term" value="C:plasma membrane"/>
    <property type="evidence" value="ECO:0007669"/>
    <property type="project" value="UniProtKB-SubCell"/>
</dbReference>
<dbReference type="InterPro" id="IPR028987">
    <property type="entry name" value="ATP_synth_B-like_membr_sf"/>
</dbReference>
<evidence type="ECO:0000256" key="7">
    <source>
        <dbReference type="ARBA" id="ARBA00022989"/>
    </source>
</evidence>
<dbReference type="AlphaFoldDB" id="A0A6B2M0D6"/>
<name>A0A6B2M0D6_9BACT</name>
<gene>
    <name evidence="15 18" type="primary">atpF</name>
    <name evidence="18" type="ORF">G0Q06_06915</name>
</gene>
<comment type="subunit">
    <text evidence="15">F-type ATPases have 2 components, F(1) - the catalytic core - and F(0) - the membrane proton channel. F(1) has five subunits: alpha(3), beta(3), gamma(1), delta(1), epsilon(1). F(0) has three main subunits: a(1), b(2) and c(10-14). The alpha and beta chains form an alternating ring which encloses part of the gamma chain. F(1) is attached to F(0) by a central stalk formed by the gamma and epsilon chains, while a peripheral stalk is formed by the delta and b chains.</text>
</comment>
<evidence type="ECO:0000313" key="19">
    <source>
        <dbReference type="Proteomes" id="UP000478417"/>
    </source>
</evidence>
<feature type="region of interest" description="Disordered" evidence="17">
    <location>
        <begin position="114"/>
        <end position="135"/>
    </location>
</feature>
<evidence type="ECO:0000256" key="17">
    <source>
        <dbReference type="SAM" id="MobiDB-lite"/>
    </source>
</evidence>
<evidence type="ECO:0000256" key="15">
    <source>
        <dbReference type="HAMAP-Rule" id="MF_01398"/>
    </source>
</evidence>
<evidence type="ECO:0000313" key="18">
    <source>
        <dbReference type="EMBL" id="NDV62173.1"/>
    </source>
</evidence>
<evidence type="ECO:0000256" key="1">
    <source>
        <dbReference type="ARBA" id="ARBA00005513"/>
    </source>
</evidence>
<dbReference type="GO" id="GO:0045259">
    <property type="term" value="C:proton-transporting ATP synthase complex"/>
    <property type="evidence" value="ECO:0007669"/>
    <property type="project" value="UniProtKB-KW"/>
</dbReference>
<evidence type="ECO:0000256" key="6">
    <source>
        <dbReference type="ARBA" id="ARBA00022781"/>
    </source>
</evidence>
<keyword evidence="9 15" id="KW-0472">Membrane</keyword>
<keyword evidence="19" id="KW-1185">Reference proteome</keyword>
<dbReference type="PANTHER" id="PTHR33445">
    <property type="entry name" value="ATP SYNTHASE SUBUNIT B', CHLOROPLASTIC"/>
    <property type="match status" value="1"/>
</dbReference>
<dbReference type="EMBL" id="JAAGNX010000002">
    <property type="protein sequence ID" value="NDV62173.1"/>
    <property type="molecule type" value="Genomic_DNA"/>
</dbReference>
<feature type="transmembrane region" description="Helical" evidence="15">
    <location>
        <begin position="34"/>
        <end position="54"/>
    </location>
</feature>
<comment type="caution">
    <text evidence="18">The sequence shown here is derived from an EMBL/GenBank/DDBJ whole genome shotgun (WGS) entry which is preliminary data.</text>
</comment>
<comment type="function">
    <text evidence="11 15">F(1)F(0) ATP synthase produces ATP from ADP in the presence of a proton or sodium gradient. F-type ATPases consist of two structural domains, F(1) containing the extramembraneous catalytic core and F(0) containing the membrane proton channel, linked together by a central stalk and a peripheral stalk. During catalysis, ATP synthesis in the catalytic domain of F(1) is coupled via a rotary mechanism of the central stalk subunits to proton translocation.</text>
</comment>
<evidence type="ECO:0000256" key="3">
    <source>
        <dbReference type="ARBA" id="ARBA00022475"/>
    </source>
</evidence>
<keyword evidence="6 15" id="KW-0375">Hydrogen ion transport</keyword>
<comment type="similarity">
    <text evidence="1 15 16">Belongs to the ATPase B chain family.</text>
</comment>
<keyword evidence="7 15" id="KW-1133">Transmembrane helix</keyword>
<feature type="compositionally biased region" description="Basic and acidic residues" evidence="17">
    <location>
        <begin position="168"/>
        <end position="181"/>
    </location>
</feature>
<evidence type="ECO:0000256" key="16">
    <source>
        <dbReference type="RuleBase" id="RU003848"/>
    </source>
</evidence>
<dbReference type="CDD" id="cd06503">
    <property type="entry name" value="ATP-synt_Fo_b"/>
    <property type="match status" value="1"/>
</dbReference>
<accession>A0A6B2M0D6</accession>
<evidence type="ECO:0000256" key="12">
    <source>
        <dbReference type="ARBA" id="ARBA00025614"/>
    </source>
</evidence>
<dbReference type="Gene3D" id="6.10.250.1580">
    <property type="match status" value="1"/>
</dbReference>
<dbReference type="SUPFAM" id="SSF81573">
    <property type="entry name" value="F1F0 ATP synthase subunit B, membrane domain"/>
    <property type="match status" value="1"/>
</dbReference>
<dbReference type="Pfam" id="PF00430">
    <property type="entry name" value="ATP-synt_B"/>
    <property type="match status" value="1"/>
</dbReference>
<sequence>MLESITIIAAATGQAAEAVAETSLVGKFGIDWKLILAQAVNFIVVAFLLWRFAFKPVMATLDERQHKIAEGLQFAEESKTQLAETEKRQAEVLREANVKAQEILHEARENAREFEDKMKAETSSQIEDMRRRGDEANELERQKMLTEVRQEIARLVVLTSGKVLQRELSDDEKNRLDKSAAEEISQLN</sequence>